<proteinExistence type="inferred from homology"/>
<dbReference type="Gene3D" id="2.30.110.10">
    <property type="entry name" value="Electron Transport, Fmn-binding Protein, Chain A"/>
    <property type="match status" value="1"/>
</dbReference>
<dbReference type="NCBIfam" id="TIGR00026">
    <property type="entry name" value="hi_GC_TIGR00026"/>
    <property type="match status" value="1"/>
</dbReference>
<dbReference type="InterPro" id="IPR004378">
    <property type="entry name" value="F420H2_quin_Rdtase"/>
</dbReference>
<comment type="similarity">
    <text evidence="1">Belongs to the F420H(2)-dependent quinone reductase family.</text>
</comment>
<keyword evidence="5" id="KW-1185">Reference proteome</keyword>
<dbReference type="RefSeq" id="WP_122935144.1">
    <property type="nucleotide sequence ID" value="NZ_JBHSNT010000007.1"/>
</dbReference>
<evidence type="ECO:0000256" key="2">
    <source>
        <dbReference type="ARBA" id="ARBA00049106"/>
    </source>
</evidence>
<name>A0A3M8AM77_9MICO</name>
<comment type="catalytic activity">
    <reaction evidence="2">
        <text>oxidized coenzyme F420-(gamma-L-Glu)(n) + a quinol + H(+) = reduced coenzyme F420-(gamma-L-Glu)(n) + a quinone</text>
        <dbReference type="Rhea" id="RHEA:39663"/>
        <dbReference type="Rhea" id="RHEA-COMP:12939"/>
        <dbReference type="Rhea" id="RHEA-COMP:14378"/>
        <dbReference type="ChEBI" id="CHEBI:15378"/>
        <dbReference type="ChEBI" id="CHEBI:24646"/>
        <dbReference type="ChEBI" id="CHEBI:132124"/>
        <dbReference type="ChEBI" id="CHEBI:133980"/>
        <dbReference type="ChEBI" id="CHEBI:139511"/>
    </reaction>
</comment>
<dbReference type="EMBL" id="RHHB01000001">
    <property type="protein sequence ID" value="RNB52306.1"/>
    <property type="molecule type" value="Genomic_DNA"/>
</dbReference>
<comment type="caution">
    <text evidence="4">The sequence shown here is derived from an EMBL/GenBank/DDBJ whole genome shotgun (WGS) entry which is preliminary data.</text>
</comment>
<dbReference type="OrthoDB" id="8225825at2"/>
<dbReference type="GO" id="GO:0016491">
    <property type="term" value="F:oxidoreductase activity"/>
    <property type="evidence" value="ECO:0007669"/>
    <property type="project" value="InterPro"/>
</dbReference>
<dbReference type="GO" id="GO:0070967">
    <property type="term" value="F:coenzyme F420 binding"/>
    <property type="evidence" value="ECO:0007669"/>
    <property type="project" value="TreeGrafter"/>
</dbReference>
<protein>
    <submittedName>
        <fullName evidence="4">Nitroreductase family deazaflavin-dependent oxidoreductase</fullName>
    </submittedName>
</protein>
<gene>
    <name evidence="4" type="ORF">EDM22_00945</name>
</gene>
<evidence type="ECO:0000256" key="1">
    <source>
        <dbReference type="ARBA" id="ARBA00008710"/>
    </source>
</evidence>
<organism evidence="4 5">
    <name type="scientific">Agromyces tardus</name>
    <dbReference type="NCBI Taxonomy" id="2583849"/>
    <lineage>
        <taxon>Bacteria</taxon>
        <taxon>Bacillati</taxon>
        <taxon>Actinomycetota</taxon>
        <taxon>Actinomycetes</taxon>
        <taxon>Micrococcales</taxon>
        <taxon>Microbacteriaceae</taxon>
        <taxon>Agromyces</taxon>
    </lineage>
</organism>
<dbReference type="PANTHER" id="PTHR39428">
    <property type="entry name" value="F420H(2)-DEPENDENT QUINONE REDUCTASE RV1261C"/>
    <property type="match status" value="1"/>
</dbReference>
<dbReference type="Proteomes" id="UP000275048">
    <property type="component" value="Unassembled WGS sequence"/>
</dbReference>
<feature type="compositionally biased region" description="Basic and acidic residues" evidence="3">
    <location>
        <begin position="66"/>
        <end position="79"/>
    </location>
</feature>
<dbReference type="InterPro" id="IPR012349">
    <property type="entry name" value="Split_barrel_FMN-bd"/>
</dbReference>
<dbReference type="Pfam" id="PF04075">
    <property type="entry name" value="F420H2_quin_red"/>
    <property type="match status" value="1"/>
</dbReference>
<accession>A0A3M8AM77</accession>
<dbReference type="PANTHER" id="PTHR39428:SF1">
    <property type="entry name" value="F420H(2)-DEPENDENT QUINONE REDUCTASE RV1261C"/>
    <property type="match status" value="1"/>
</dbReference>
<evidence type="ECO:0000256" key="3">
    <source>
        <dbReference type="SAM" id="MobiDB-lite"/>
    </source>
</evidence>
<dbReference type="AlphaFoldDB" id="A0A3M8AM77"/>
<evidence type="ECO:0000313" key="4">
    <source>
        <dbReference type="EMBL" id="RNB52306.1"/>
    </source>
</evidence>
<dbReference type="GO" id="GO:0005886">
    <property type="term" value="C:plasma membrane"/>
    <property type="evidence" value="ECO:0007669"/>
    <property type="project" value="TreeGrafter"/>
</dbReference>
<evidence type="ECO:0000313" key="5">
    <source>
        <dbReference type="Proteomes" id="UP000275048"/>
    </source>
</evidence>
<sequence>MAFDTPNGTRGARQPGRNRLERWANLRMAEHVRRTGTRRGDILVLVTVGKRSGLERMTPVRWFPDPGHDDGPEAGRGDGDGGDGDTRLIVASADGAARNPSWYYNIAAHPDRVRIEFAGRRIEVIPEQLHGAERDAAWRRITARARGFAKYEQTTDRQIPVIRLTPRAGG</sequence>
<feature type="region of interest" description="Disordered" evidence="3">
    <location>
        <begin position="58"/>
        <end position="86"/>
    </location>
</feature>
<reference evidence="4 5" key="1">
    <citation type="submission" date="2018-10" db="EMBL/GenBank/DDBJ databases">
        <title>Isolation, diversity and antibacterial activity of antinobacteria from the wheat rhizosphere soil.</title>
        <authorList>
            <person name="Sun T."/>
        </authorList>
    </citation>
    <scope>NUCLEOTIDE SEQUENCE [LARGE SCALE GENOMIC DNA]</scope>
    <source>
        <strain evidence="4 5">SJ-23</strain>
    </source>
</reference>